<dbReference type="Proteomes" id="UP000230233">
    <property type="component" value="Unassembled WGS sequence"/>
</dbReference>
<dbReference type="InterPro" id="IPR001810">
    <property type="entry name" value="F-box_dom"/>
</dbReference>
<dbReference type="InterPro" id="IPR002900">
    <property type="entry name" value="DUF38/FTH_CAE_spp"/>
</dbReference>
<reference evidence="3" key="1">
    <citation type="submission" date="2017-10" db="EMBL/GenBank/DDBJ databases">
        <title>Rapid genome shrinkage in a self-fertile nematode reveals novel sperm competition proteins.</title>
        <authorList>
            <person name="Yin D."/>
            <person name="Schwarz E.M."/>
            <person name="Thomas C.G."/>
            <person name="Felde R.L."/>
            <person name="Korf I.F."/>
            <person name="Cutter A.D."/>
            <person name="Schartner C.M."/>
            <person name="Ralston E.J."/>
            <person name="Meyer B.J."/>
            <person name="Haag E.S."/>
        </authorList>
    </citation>
    <scope>NUCLEOTIDE SEQUENCE [LARGE SCALE GENOMIC DNA]</scope>
    <source>
        <strain evidence="3">JU1422</strain>
    </source>
</reference>
<dbReference type="InterPro" id="IPR041426">
    <property type="entry name" value="Mos1_HTH"/>
</dbReference>
<gene>
    <name evidence="2" type="ORF">B9Z55_026940</name>
</gene>
<dbReference type="InterPro" id="IPR040161">
    <property type="entry name" value="FB224"/>
</dbReference>
<dbReference type="OrthoDB" id="3256413at2759"/>
<dbReference type="AlphaFoldDB" id="A0A2G5SI45"/>
<dbReference type="PANTHER" id="PTHR23015">
    <property type="entry name" value="UNCHARACTERIZED C.ELEGANS PROTEIN"/>
    <property type="match status" value="1"/>
</dbReference>
<evidence type="ECO:0000313" key="2">
    <source>
        <dbReference type="EMBL" id="PIC14734.1"/>
    </source>
</evidence>
<feature type="domain" description="F-box" evidence="1">
    <location>
        <begin position="74"/>
        <end position="121"/>
    </location>
</feature>
<dbReference type="EMBL" id="PDUG01000007">
    <property type="protein sequence ID" value="PIC14734.1"/>
    <property type="molecule type" value="Genomic_DNA"/>
</dbReference>
<dbReference type="GO" id="GO:0045087">
    <property type="term" value="P:innate immune response"/>
    <property type="evidence" value="ECO:0007669"/>
    <property type="project" value="TreeGrafter"/>
</dbReference>
<name>A0A2G5SI45_9PELO</name>
<evidence type="ECO:0000259" key="1">
    <source>
        <dbReference type="PROSITE" id="PS50181"/>
    </source>
</evidence>
<proteinExistence type="predicted"/>
<accession>A0A2G5SI45</accession>
<dbReference type="PROSITE" id="PS50181">
    <property type="entry name" value="FBOX"/>
    <property type="match status" value="1"/>
</dbReference>
<dbReference type="Pfam" id="PF17906">
    <property type="entry name" value="HTH_48"/>
    <property type="match status" value="1"/>
</dbReference>
<comment type="caution">
    <text evidence="2">The sequence shown here is derived from an EMBL/GenBank/DDBJ whole genome shotgun (WGS) entry which is preliminary data.</text>
</comment>
<protein>
    <recommendedName>
        <fullName evidence="1">F-box domain-containing protein</fullName>
    </recommendedName>
</protein>
<sequence>MEMSSDFIKEDHHYIKTCILYEVLQKKPIFDSYRNFRKTVGPDVMDYPDFQFWYYRFYHGSRDFDYDRSADPEPKTLVDIPVVLMKKIAKYLDPVERTRLRTMNHAIKNVADSFPPVFRKIDIQVSNTYMIWSLNDKNFMCYKEGRRCSLHRPNCSIEKSETCHIKKGLEYLAPLLKMPNIQVNLLSLRLSKNTLNRNDFLPTSFNAKSVSIYGRNANQMTQFLSAMNPEHLVSICIDGSFSEFRPNYRMIFETDQFKQAKRVEFQSAWSSFSVEDLTNFSQLKRFKCHVRAANAFQDVPRIRDILCTFEELKSCELIFKGEWNTSIRDFAQALGEEIPIGPLPQGKVLTITHRYRIPESNARLVFKLKDGGNWCRFVIRRIR</sequence>
<organism evidence="2 3">
    <name type="scientific">Caenorhabditis nigoni</name>
    <dbReference type="NCBI Taxonomy" id="1611254"/>
    <lineage>
        <taxon>Eukaryota</taxon>
        <taxon>Metazoa</taxon>
        <taxon>Ecdysozoa</taxon>
        <taxon>Nematoda</taxon>
        <taxon>Chromadorea</taxon>
        <taxon>Rhabditida</taxon>
        <taxon>Rhabditina</taxon>
        <taxon>Rhabditomorpha</taxon>
        <taxon>Rhabditoidea</taxon>
        <taxon>Rhabditidae</taxon>
        <taxon>Peloderinae</taxon>
        <taxon>Caenorhabditis</taxon>
    </lineage>
</organism>
<dbReference type="Pfam" id="PF01827">
    <property type="entry name" value="FTH"/>
    <property type="match status" value="1"/>
</dbReference>
<keyword evidence="3" id="KW-1185">Reference proteome</keyword>
<dbReference type="CDD" id="cd22150">
    <property type="entry name" value="F-box_CeFBXA-like"/>
    <property type="match status" value="1"/>
</dbReference>
<evidence type="ECO:0000313" key="3">
    <source>
        <dbReference type="Proteomes" id="UP000230233"/>
    </source>
</evidence>
<dbReference type="PANTHER" id="PTHR23015:SF4">
    <property type="entry name" value="DUF38 DOMAIN-CONTAINING PROTEIN-RELATED"/>
    <property type="match status" value="1"/>
</dbReference>